<dbReference type="GO" id="GO:0000107">
    <property type="term" value="F:imidazoleglycerol-phosphate synthase activity"/>
    <property type="evidence" value="ECO:0007669"/>
    <property type="project" value="InterPro"/>
</dbReference>
<evidence type="ECO:0000256" key="6">
    <source>
        <dbReference type="ARBA" id="ARBA00023102"/>
    </source>
</evidence>
<keyword evidence="7 12" id="KW-0456">Lyase</keyword>
<protein>
    <recommendedName>
        <fullName evidence="4">imidazole glycerol-phosphate synthase</fullName>
        <ecNumber evidence="4">4.3.2.10</ecNumber>
    </recommendedName>
    <alternativeName>
        <fullName evidence="9">IGP synthase cyclase subunit</fullName>
    </alternativeName>
</protein>
<keyword evidence="5 11" id="KW-0028">Amino-acid biosynthesis</keyword>
<dbReference type="InterPro" id="IPR011060">
    <property type="entry name" value="RibuloseP-bd_barrel"/>
</dbReference>
<dbReference type="PANTHER" id="PTHR21235:SF2">
    <property type="entry name" value="IMIDAZOLE GLYCEROL PHOSPHATE SYNTHASE HISHF"/>
    <property type="match status" value="1"/>
</dbReference>
<dbReference type="EC" id="4.3.2.10" evidence="4"/>
<evidence type="ECO:0000313" key="13">
    <source>
        <dbReference type="Proteomes" id="UP000782312"/>
    </source>
</evidence>
<evidence type="ECO:0000313" key="12">
    <source>
        <dbReference type="EMBL" id="MBI3126015.1"/>
    </source>
</evidence>
<evidence type="ECO:0000256" key="3">
    <source>
        <dbReference type="ARBA" id="ARBA00011152"/>
    </source>
</evidence>
<evidence type="ECO:0000256" key="5">
    <source>
        <dbReference type="ARBA" id="ARBA00022605"/>
    </source>
</evidence>
<dbReference type="Pfam" id="PF00977">
    <property type="entry name" value="His_biosynth"/>
    <property type="match status" value="1"/>
</dbReference>
<gene>
    <name evidence="12" type="primary">hisF</name>
    <name evidence="12" type="ORF">HYZ11_00235</name>
</gene>
<comment type="caution">
    <text evidence="12">The sequence shown here is derived from an EMBL/GenBank/DDBJ whole genome shotgun (WGS) entry which is preliminary data.</text>
</comment>
<evidence type="ECO:0000256" key="4">
    <source>
        <dbReference type="ARBA" id="ARBA00012809"/>
    </source>
</evidence>
<dbReference type="PANTHER" id="PTHR21235">
    <property type="entry name" value="IMIDAZOLE GLYCEROL PHOSPHATE SYNTHASE SUBUNIT HISF/H IGP SYNTHASE SUBUNIT HISF/H"/>
    <property type="match status" value="1"/>
</dbReference>
<dbReference type="Gene3D" id="3.20.20.70">
    <property type="entry name" value="Aldolase class I"/>
    <property type="match status" value="1"/>
</dbReference>
<evidence type="ECO:0000256" key="2">
    <source>
        <dbReference type="ARBA" id="ARBA00009667"/>
    </source>
</evidence>
<name>A0A932HUQ4_UNCTE</name>
<dbReference type="Proteomes" id="UP000782312">
    <property type="component" value="Unassembled WGS sequence"/>
</dbReference>
<dbReference type="SUPFAM" id="SSF51366">
    <property type="entry name" value="Ribulose-phoshate binding barrel"/>
    <property type="match status" value="1"/>
</dbReference>
<comment type="pathway">
    <text evidence="1">Amino-acid biosynthesis; L-histidine biosynthesis; L-histidine from 5-phospho-alpha-D-ribose 1-diphosphate: step 5/9.</text>
</comment>
<dbReference type="InterPro" id="IPR050064">
    <property type="entry name" value="IGPS_HisA/HisF"/>
</dbReference>
<dbReference type="GO" id="GO:0016829">
    <property type="term" value="F:lyase activity"/>
    <property type="evidence" value="ECO:0007669"/>
    <property type="project" value="UniProtKB-KW"/>
</dbReference>
<dbReference type="EMBL" id="JACPUR010000001">
    <property type="protein sequence ID" value="MBI3126015.1"/>
    <property type="molecule type" value="Genomic_DNA"/>
</dbReference>
<dbReference type="InterPro" id="IPR004651">
    <property type="entry name" value="HisF"/>
</dbReference>
<dbReference type="CDD" id="cd04731">
    <property type="entry name" value="HisF"/>
    <property type="match status" value="1"/>
</dbReference>
<keyword evidence="6 11" id="KW-0368">Histidine biosynthesis</keyword>
<evidence type="ECO:0000256" key="10">
    <source>
        <dbReference type="ARBA" id="ARBA00047838"/>
    </source>
</evidence>
<evidence type="ECO:0000256" key="1">
    <source>
        <dbReference type="ARBA" id="ARBA00005091"/>
    </source>
</evidence>
<dbReference type="AlphaFoldDB" id="A0A932HUQ4"/>
<dbReference type="InterPro" id="IPR006062">
    <property type="entry name" value="His_biosynth"/>
</dbReference>
<comment type="catalytic activity">
    <reaction evidence="10">
        <text>5-[(5-phospho-1-deoxy-D-ribulos-1-ylimino)methylamino]-1-(5-phospho-beta-D-ribosyl)imidazole-4-carboxamide + L-glutamine = D-erythro-1-(imidazol-4-yl)glycerol 3-phosphate + 5-amino-1-(5-phospho-beta-D-ribosyl)imidazole-4-carboxamide + L-glutamate + H(+)</text>
        <dbReference type="Rhea" id="RHEA:24793"/>
        <dbReference type="ChEBI" id="CHEBI:15378"/>
        <dbReference type="ChEBI" id="CHEBI:29985"/>
        <dbReference type="ChEBI" id="CHEBI:58278"/>
        <dbReference type="ChEBI" id="CHEBI:58359"/>
        <dbReference type="ChEBI" id="CHEBI:58475"/>
        <dbReference type="ChEBI" id="CHEBI:58525"/>
        <dbReference type="EC" id="4.3.2.10"/>
    </reaction>
</comment>
<proteinExistence type="inferred from homology"/>
<evidence type="ECO:0000256" key="9">
    <source>
        <dbReference type="ARBA" id="ARBA00030264"/>
    </source>
</evidence>
<dbReference type="GO" id="GO:0000105">
    <property type="term" value="P:L-histidine biosynthetic process"/>
    <property type="evidence" value="ECO:0007669"/>
    <property type="project" value="UniProtKB-KW"/>
</dbReference>
<comment type="subunit">
    <text evidence="3">Heterodimer of HisH and HisF.</text>
</comment>
<sequence>MLKKRIIGCLIVRDGIVVQSINFRSYLPVGRPKIAVEYLNRWSIDEIAVLDITAGRNGDGPNVRLVKEVSDRCFVPLTAGGGIRSLRHVEMLIQGGADKISVNTAALETPELITEVANAFGSQSVIVSIDAVSDGRGGHRVWSFRERRALDATPVEHARRAEGRGAGEILLNSVDRDGSKAGYDIGLVGELASKVGIPVIALGGAGHPRHFAEVFQKTAAAAAAAANYFHFTEHSVITTKSFLERDGLGVRLDGEVNYQDSGFARTGRIRKKDDLVLDELRFVPVEPDEL</sequence>
<evidence type="ECO:0000256" key="8">
    <source>
        <dbReference type="ARBA" id="ARBA00025475"/>
    </source>
</evidence>
<comment type="function">
    <text evidence="8">IGPS catalyzes the conversion of PRFAR and glutamine to IGP, AICAR and glutamate. The HisF subunit catalyzes the cyclization activity that produces IGP and AICAR from PRFAR using the ammonia provided by the HisH subunit.</text>
</comment>
<reference evidence="12" key="1">
    <citation type="submission" date="2020-07" db="EMBL/GenBank/DDBJ databases">
        <title>Huge and variable diversity of episymbiotic CPR bacteria and DPANN archaea in groundwater ecosystems.</title>
        <authorList>
            <person name="He C.Y."/>
            <person name="Keren R."/>
            <person name="Whittaker M."/>
            <person name="Farag I.F."/>
            <person name="Doudna J."/>
            <person name="Cate J.H.D."/>
            <person name="Banfield J.F."/>
        </authorList>
    </citation>
    <scope>NUCLEOTIDE SEQUENCE</scope>
    <source>
        <strain evidence="12">NC_groundwater_763_Ag_S-0.2um_68_21</strain>
    </source>
</reference>
<dbReference type="InterPro" id="IPR013785">
    <property type="entry name" value="Aldolase_TIM"/>
</dbReference>
<organism evidence="12 13">
    <name type="scientific">Tectimicrobiota bacterium</name>
    <dbReference type="NCBI Taxonomy" id="2528274"/>
    <lineage>
        <taxon>Bacteria</taxon>
        <taxon>Pseudomonadati</taxon>
        <taxon>Nitrospinota/Tectimicrobiota group</taxon>
        <taxon>Candidatus Tectimicrobiota</taxon>
    </lineage>
</organism>
<evidence type="ECO:0000256" key="7">
    <source>
        <dbReference type="ARBA" id="ARBA00023239"/>
    </source>
</evidence>
<evidence type="ECO:0000256" key="11">
    <source>
        <dbReference type="RuleBase" id="RU003657"/>
    </source>
</evidence>
<comment type="similarity">
    <text evidence="2 11">Belongs to the HisA/HisF family.</text>
</comment>
<accession>A0A932HUQ4</accession>